<feature type="compositionally biased region" description="Basic and acidic residues" evidence="1">
    <location>
        <begin position="1"/>
        <end position="19"/>
    </location>
</feature>
<dbReference type="EMBL" id="VXIT01000001">
    <property type="protein sequence ID" value="KAA6415732.1"/>
    <property type="molecule type" value="Genomic_DNA"/>
</dbReference>
<protein>
    <submittedName>
        <fullName evidence="2">Uncharacterized protein</fullName>
    </submittedName>
</protein>
<feature type="region of interest" description="Disordered" evidence="1">
    <location>
        <begin position="44"/>
        <end position="148"/>
    </location>
</feature>
<proteinExistence type="predicted"/>
<gene>
    <name evidence="2" type="ORF">FRX48_00450</name>
</gene>
<feature type="compositionally biased region" description="Basic residues" evidence="1">
    <location>
        <begin position="63"/>
        <end position="78"/>
    </location>
</feature>
<name>A0A5M8Q1X1_9LECA</name>
<organism evidence="2 3">
    <name type="scientific">Lasallia pustulata</name>
    <dbReference type="NCBI Taxonomy" id="136370"/>
    <lineage>
        <taxon>Eukaryota</taxon>
        <taxon>Fungi</taxon>
        <taxon>Dikarya</taxon>
        <taxon>Ascomycota</taxon>
        <taxon>Pezizomycotina</taxon>
        <taxon>Lecanoromycetes</taxon>
        <taxon>OSLEUM clade</taxon>
        <taxon>Umbilicariomycetidae</taxon>
        <taxon>Umbilicariales</taxon>
        <taxon>Umbilicariaceae</taxon>
        <taxon>Lasallia</taxon>
    </lineage>
</organism>
<evidence type="ECO:0000313" key="2">
    <source>
        <dbReference type="EMBL" id="KAA6415732.1"/>
    </source>
</evidence>
<dbReference type="AlphaFoldDB" id="A0A5M8Q1X1"/>
<dbReference type="Proteomes" id="UP000324767">
    <property type="component" value="Unassembled WGS sequence"/>
</dbReference>
<comment type="caution">
    <text evidence="2">The sequence shown here is derived from an EMBL/GenBank/DDBJ whole genome shotgun (WGS) entry which is preliminary data.</text>
</comment>
<evidence type="ECO:0000256" key="1">
    <source>
        <dbReference type="SAM" id="MobiDB-lite"/>
    </source>
</evidence>
<evidence type="ECO:0000313" key="3">
    <source>
        <dbReference type="Proteomes" id="UP000324767"/>
    </source>
</evidence>
<accession>A0A5M8Q1X1</accession>
<reference evidence="2 3" key="1">
    <citation type="submission" date="2019-09" db="EMBL/GenBank/DDBJ databases">
        <title>The hologenome of the rock-dwelling lichen Lasallia pustulata.</title>
        <authorList>
            <person name="Greshake Tzovaras B."/>
            <person name="Segers F."/>
            <person name="Bicker A."/>
            <person name="Dal Grande F."/>
            <person name="Otte J."/>
            <person name="Hankeln T."/>
            <person name="Schmitt I."/>
            <person name="Ebersberger I."/>
        </authorList>
    </citation>
    <scope>NUCLEOTIDE SEQUENCE [LARGE SCALE GENOMIC DNA]</scope>
    <source>
        <strain evidence="2">A1-1</strain>
    </source>
</reference>
<sequence length="148" mass="16624">MAGVKTREVPTPPRMEKVKMKCQYPMQNPSLSAVAYAMRLLRATTLNPGSGKRSTHATSPALTRRHGKQHHPRHQQHAPRRDQPPGPMRIENRPDLDPAEKRLDTRARNTPGVSQPFHLGPHHPPIILTKNTFTPKIHPTAPSEYPAN</sequence>
<feature type="compositionally biased region" description="Basic and acidic residues" evidence="1">
    <location>
        <begin position="90"/>
        <end position="107"/>
    </location>
</feature>
<feature type="region of interest" description="Disordered" evidence="1">
    <location>
        <begin position="1"/>
        <end position="20"/>
    </location>
</feature>